<sequence length="174" mass="19624">MKSINWSAPFFPGTTDNFVSNEVYVTGVTIEAVWRNLVDSSKWPTYYDNADNIVLDDKSTTNLKFAEHFRFDTFGFPIDAQVMELVAPTDGQVARLAWHGWQNGDADTQFDVYHAFLIEKLTDGRIRILTQESQIGKPAQDLASQNPNPMLNGHQAWLDGLAQAAHKEMEAMND</sequence>
<dbReference type="InterPro" id="IPR023393">
    <property type="entry name" value="START-like_dom_sf"/>
</dbReference>
<evidence type="ECO:0000313" key="1">
    <source>
        <dbReference type="EMBL" id="MFD1671346.1"/>
    </source>
</evidence>
<dbReference type="Gene3D" id="3.30.530.20">
    <property type="match status" value="1"/>
</dbReference>
<dbReference type="EMBL" id="JBHTOP010000007">
    <property type="protein sequence ID" value="MFD1671346.1"/>
    <property type="molecule type" value="Genomic_DNA"/>
</dbReference>
<dbReference type="Proteomes" id="UP001597267">
    <property type="component" value="Unassembled WGS sequence"/>
</dbReference>
<evidence type="ECO:0000313" key="2">
    <source>
        <dbReference type="Proteomes" id="UP001597267"/>
    </source>
</evidence>
<name>A0ABW4J6Q9_9LACO</name>
<gene>
    <name evidence="1" type="ORF">ACFQ5M_04480</name>
</gene>
<protein>
    <submittedName>
        <fullName evidence="1">SRPBCC domain-containing protein</fullName>
    </submittedName>
</protein>
<keyword evidence="2" id="KW-1185">Reference proteome</keyword>
<accession>A0ABW4J6Q9</accession>
<dbReference type="RefSeq" id="WP_125715457.1">
    <property type="nucleotide sequence ID" value="NZ_JBHTOP010000007.1"/>
</dbReference>
<proteinExistence type="predicted"/>
<organism evidence="1 2">
    <name type="scientific">Agrilactobacillus yilanensis</name>
    <dbReference type="NCBI Taxonomy" id="2485997"/>
    <lineage>
        <taxon>Bacteria</taxon>
        <taxon>Bacillati</taxon>
        <taxon>Bacillota</taxon>
        <taxon>Bacilli</taxon>
        <taxon>Lactobacillales</taxon>
        <taxon>Lactobacillaceae</taxon>
        <taxon>Agrilactobacillus</taxon>
    </lineage>
</organism>
<comment type="caution">
    <text evidence="1">The sequence shown here is derived from an EMBL/GenBank/DDBJ whole genome shotgun (WGS) entry which is preliminary data.</text>
</comment>
<reference evidence="2" key="1">
    <citation type="journal article" date="2019" name="Int. J. Syst. Evol. Microbiol.">
        <title>The Global Catalogue of Microorganisms (GCM) 10K type strain sequencing project: providing services to taxonomists for standard genome sequencing and annotation.</title>
        <authorList>
            <consortium name="The Broad Institute Genomics Platform"/>
            <consortium name="The Broad Institute Genome Sequencing Center for Infectious Disease"/>
            <person name="Wu L."/>
            <person name="Ma J."/>
        </authorList>
    </citation>
    <scope>NUCLEOTIDE SEQUENCE [LARGE SCALE GENOMIC DNA]</scope>
    <source>
        <strain evidence="2">CCM 8896</strain>
    </source>
</reference>
<dbReference type="SUPFAM" id="SSF55961">
    <property type="entry name" value="Bet v1-like"/>
    <property type="match status" value="1"/>
</dbReference>